<name>A0A8J6C0B2_ZIZPA</name>
<sequence>MPPFRTLGIRARFQRSDAMTTFIPTIEDMQALADLQKIVANLRAYLGLALVASTLPSFPHGATGFAITPSSPSSDAEAEAQGERKDQEALSPILIKEAADQQGEVALVEPSVDNAALMANKRAMEQVVTASSPPSPDAEAEAQGGGGKGDDAIGQTLAELPLPLPQAAVGNTPERRNSPASTRAKQEPNRTRDRMFMG</sequence>
<evidence type="ECO:0000313" key="2">
    <source>
        <dbReference type="EMBL" id="KAG8098861.1"/>
    </source>
</evidence>
<dbReference type="AlphaFoldDB" id="A0A8J6C0B2"/>
<proteinExistence type="predicted"/>
<reference evidence="2" key="1">
    <citation type="journal article" date="2021" name="bioRxiv">
        <title>Whole Genome Assembly and Annotation of Northern Wild Rice, Zizania palustris L., Supports a Whole Genome Duplication in the Zizania Genus.</title>
        <authorList>
            <person name="Haas M."/>
            <person name="Kono T."/>
            <person name="Macchietto M."/>
            <person name="Millas R."/>
            <person name="McGilp L."/>
            <person name="Shao M."/>
            <person name="Duquette J."/>
            <person name="Hirsch C.N."/>
            <person name="Kimball J."/>
        </authorList>
    </citation>
    <scope>NUCLEOTIDE SEQUENCE</scope>
    <source>
        <tissue evidence="2">Fresh leaf tissue</tissue>
    </source>
</reference>
<keyword evidence="3" id="KW-1185">Reference proteome</keyword>
<protein>
    <submittedName>
        <fullName evidence="2">Uncharacterized protein</fullName>
    </submittedName>
</protein>
<comment type="caution">
    <text evidence="2">The sequence shown here is derived from an EMBL/GenBank/DDBJ whole genome shotgun (WGS) entry which is preliminary data.</text>
</comment>
<feature type="region of interest" description="Disordered" evidence="1">
    <location>
        <begin position="66"/>
        <end position="89"/>
    </location>
</feature>
<gene>
    <name evidence="2" type="ORF">GUJ93_ZPchr0013g34733</name>
</gene>
<reference evidence="2" key="2">
    <citation type="submission" date="2021-02" db="EMBL/GenBank/DDBJ databases">
        <authorList>
            <person name="Kimball J.A."/>
            <person name="Haas M.W."/>
            <person name="Macchietto M."/>
            <person name="Kono T."/>
            <person name="Duquette J."/>
            <person name="Shao M."/>
        </authorList>
    </citation>
    <scope>NUCLEOTIDE SEQUENCE</scope>
    <source>
        <tissue evidence="2">Fresh leaf tissue</tissue>
    </source>
</reference>
<feature type="region of interest" description="Disordered" evidence="1">
    <location>
        <begin position="125"/>
        <end position="198"/>
    </location>
</feature>
<feature type="compositionally biased region" description="Basic and acidic residues" evidence="1">
    <location>
        <begin position="184"/>
        <end position="198"/>
    </location>
</feature>
<dbReference type="EMBL" id="JAAALK010000079">
    <property type="protein sequence ID" value="KAG8098861.1"/>
    <property type="molecule type" value="Genomic_DNA"/>
</dbReference>
<organism evidence="2 3">
    <name type="scientific">Zizania palustris</name>
    <name type="common">Northern wild rice</name>
    <dbReference type="NCBI Taxonomy" id="103762"/>
    <lineage>
        <taxon>Eukaryota</taxon>
        <taxon>Viridiplantae</taxon>
        <taxon>Streptophyta</taxon>
        <taxon>Embryophyta</taxon>
        <taxon>Tracheophyta</taxon>
        <taxon>Spermatophyta</taxon>
        <taxon>Magnoliopsida</taxon>
        <taxon>Liliopsida</taxon>
        <taxon>Poales</taxon>
        <taxon>Poaceae</taxon>
        <taxon>BOP clade</taxon>
        <taxon>Oryzoideae</taxon>
        <taxon>Oryzeae</taxon>
        <taxon>Zizaniinae</taxon>
        <taxon>Zizania</taxon>
    </lineage>
</organism>
<accession>A0A8J6C0B2</accession>
<evidence type="ECO:0000256" key="1">
    <source>
        <dbReference type="SAM" id="MobiDB-lite"/>
    </source>
</evidence>
<evidence type="ECO:0000313" key="3">
    <source>
        <dbReference type="Proteomes" id="UP000729402"/>
    </source>
</evidence>
<dbReference type="Proteomes" id="UP000729402">
    <property type="component" value="Unassembled WGS sequence"/>
</dbReference>